<keyword evidence="3" id="KW-1185">Reference proteome</keyword>
<protein>
    <submittedName>
        <fullName evidence="2">Similar to protein phosphatase 1, regulatory subunit 11</fullName>
    </submittedName>
</protein>
<evidence type="ECO:0000256" key="1">
    <source>
        <dbReference type="SAM" id="MobiDB-lite"/>
    </source>
</evidence>
<dbReference type="EMBL" id="AP006500">
    <property type="protein sequence ID" value="BAM82325.1"/>
    <property type="molecule type" value="Genomic_DNA"/>
</dbReference>
<dbReference type="PANTHER" id="PTHR20835:SF0">
    <property type="entry name" value="E3 UBIQUITIN-PROTEIN LIGASE PPP1R11"/>
    <property type="match status" value="1"/>
</dbReference>
<dbReference type="PANTHER" id="PTHR20835">
    <property type="entry name" value="E3 UBIQUITIN-PROTEIN LIGASE PPP1R11-RELATED"/>
    <property type="match status" value="1"/>
</dbReference>
<dbReference type="InterPro" id="IPR011107">
    <property type="entry name" value="PPI_Ypi1"/>
</dbReference>
<feature type="region of interest" description="Disordered" evidence="1">
    <location>
        <begin position="70"/>
        <end position="97"/>
    </location>
</feature>
<feature type="region of interest" description="Disordered" evidence="1">
    <location>
        <begin position="1"/>
        <end position="22"/>
    </location>
</feature>
<dbReference type="GO" id="GO:0004865">
    <property type="term" value="F:protein serine/threonine phosphatase inhibitor activity"/>
    <property type="evidence" value="ECO:0007669"/>
    <property type="project" value="InterPro"/>
</dbReference>
<dbReference type="Gramene" id="CMR045CT">
    <property type="protein sequence ID" value="CMR045CT"/>
    <property type="gene ID" value="CMR045C"/>
</dbReference>
<dbReference type="GeneID" id="16997055"/>
<dbReference type="Proteomes" id="UP000007014">
    <property type="component" value="Chromosome 18"/>
</dbReference>
<gene>
    <name evidence="2" type="ORF">CYME_CMR045C</name>
</gene>
<name>M1V6N5_CYAM1</name>
<reference evidence="2 3" key="2">
    <citation type="journal article" date="2007" name="BMC Biol.">
        <title>A 100%-complete sequence reveals unusually simple genomic features in the hot-spring red alga Cyanidioschyzon merolae.</title>
        <authorList>
            <person name="Nozaki H."/>
            <person name="Takano H."/>
            <person name="Misumi O."/>
            <person name="Terasawa K."/>
            <person name="Matsuzaki M."/>
            <person name="Maruyama S."/>
            <person name="Nishida K."/>
            <person name="Yagisawa F."/>
            <person name="Yoshida Y."/>
            <person name="Fujiwara T."/>
            <person name="Takio S."/>
            <person name="Tamura K."/>
            <person name="Chung S.J."/>
            <person name="Nakamura S."/>
            <person name="Kuroiwa H."/>
            <person name="Tanaka K."/>
            <person name="Sato N."/>
            <person name="Kuroiwa T."/>
        </authorList>
    </citation>
    <scope>NUCLEOTIDE SEQUENCE [LARGE SCALE GENOMIC DNA]</scope>
    <source>
        <strain evidence="2 3">10D</strain>
    </source>
</reference>
<dbReference type="HOGENOM" id="CLU_2349736_0_0_1"/>
<dbReference type="GO" id="GO:0008157">
    <property type="term" value="F:protein phosphatase 1 binding"/>
    <property type="evidence" value="ECO:0007669"/>
    <property type="project" value="TreeGrafter"/>
</dbReference>
<proteinExistence type="predicted"/>
<sequence>MTSGNNHLTAAAATSRTELVETPVLRLRLRARPQVRSSTERHVRWSDDTVDNEHACKRKSKKCCIYHKPHSIESSSDSSSSDDDDDDDDIDCGESSS</sequence>
<evidence type="ECO:0000313" key="3">
    <source>
        <dbReference type="Proteomes" id="UP000007014"/>
    </source>
</evidence>
<dbReference type="OMA" id="NHEHCES"/>
<reference evidence="2 3" key="1">
    <citation type="journal article" date="2004" name="Nature">
        <title>Genome sequence of the ultrasmall unicellular red alga Cyanidioschyzon merolae 10D.</title>
        <authorList>
            <person name="Matsuzaki M."/>
            <person name="Misumi O."/>
            <person name="Shin-i T."/>
            <person name="Maruyama S."/>
            <person name="Takahara M."/>
            <person name="Miyagishima S."/>
            <person name="Mori T."/>
            <person name="Nishida K."/>
            <person name="Yagisawa F."/>
            <person name="Nishida K."/>
            <person name="Yoshida Y."/>
            <person name="Nishimura Y."/>
            <person name="Nakao S."/>
            <person name="Kobayashi T."/>
            <person name="Momoyama Y."/>
            <person name="Higashiyama T."/>
            <person name="Minoda A."/>
            <person name="Sano M."/>
            <person name="Nomoto H."/>
            <person name="Oishi K."/>
            <person name="Hayashi H."/>
            <person name="Ohta F."/>
            <person name="Nishizaka S."/>
            <person name="Haga S."/>
            <person name="Miura S."/>
            <person name="Morishita T."/>
            <person name="Kabeya Y."/>
            <person name="Terasawa K."/>
            <person name="Suzuki Y."/>
            <person name="Ishii Y."/>
            <person name="Asakawa S."/>
            <person name="Takano H."/>
            <person name="Ohta N."/>
            <person name="Kuroiwa H."/>
            <person name="Tanaka K."/>
            <person name="Shimizu N."/>
            <person name="Sugano S."/>
            <person name="Sato N."/>
            <person name="Nozaki H."/>
            <person name="Ogasawara N."/>
            <person name="Kohara Y."/>
            <person name="Kuroiwa T."/>
        </authorList>
    </citation>
    <scope>NUCLEOTIDE SEQUENCE [LARGE SCALE GENOMIC DNA]</scope>
    <source>
        <strain evidence="2 3">10D</strain>
    </source>
</reference>
<feature type="compositionally biased region" description="Polar residues" evidence="1">
    <location>
        <begin position="1"/>
        <end position="17"/>
    </location>
</feature>
<dbReference type="AlphaFoldDB" id="M1V6N5"/>
<accession>M1V6N5</accession>
<feature type="compositionally biased region" description="Acidic residues" evidence="1">
    <location>
        <begin position="80"/>
        <end position="97"/>
    </location>
</feature>
<dbReference type="STRING" id="280699.M1V6N5"/>
<dbReference type="OrthoDB" id="307488at2759"/>
<dbReference type="RefSeq" id="XP_005538361.1">
    <property type="nucleotide sequence ID" value="XM_005538304.1"/>
</dbReference>
<dbReference type="Pfam" id="PF07491">
    <property type="entry name" value="PPI_Ypi1"/>
    <property type="match status" value="1"/>
</dbReference>
<dbReference type="KEGG" id="cme:CYME_CMR045C"/>
<organism evidence="2 3">
    <name type="scientific">Cyanidioschyzon merolae (strain NIES-3377 / 10D)</name>
    <name type="common">Unicellular red alga</name>
    <dbReference type="NCBI Taxonomy" id="280699"/>
    <lineage>
        <taxon>Eukaryota</taxon>
        <taxon>Rhodophyta</taxon>
        <taxon>Bangiophyceae</taxon>
        <taxon>Cyanidiales</taxon>
        <taxon>Cyanidiaceae</taxon>
        <taxon>Cyanidioschyzon</taxon>
    </lineage>
</organism>
<evidence type="ECO:0000313" key="2">
    <source>
        <dbReference type="EMBL" id="BAM82325.1"/>
    </source>
</evidence>
<dbReference type="GO" id="GO:0005634">
    <property type="term" value="C:nucleus"/>
    <property type="evidence" value="ECO:0007669"/>
    <property type="project" value="TreeGrafter"/>
</dbReference>